<accession>A0A3S5FBT5</accession>
<dbReference type="AlphaFoldDB" id="A0A3S5FBT5"/>
<evidence type="ECO:0000313" key="1">
    <source>
        <dbReference type="EMBL" id="VEL08198.1"/>
    </source>
</evidence>
<dbReference type="Proteomes" id="UP000784294">
    <property type="component" value="Unassembled WGS sequence"/>
</dbReference>
<reference evidence="1" key="1">
    <citation type="submission" date="2018-11" db="EMBL/GenBank/DDBJ databases">
        <authorList>
            <consortium name="Pathogen Informatics"/>
        </authorList>
    </citation>
    <scope>NUCLEOTIDE SEQUENCE</scope>
</reference>
<proteinExistence type="predicted"/>
<protein>
    <submittedName>
        <fullName evidence="1">Uncharacterized protein</fullName>
    </submittedName>
</protein>
<sequence length="177" mass="19673">MIPCGYLRQTDNCVPPLLTATTTSHCLFLFIKDIRKTPSLRLWKSAEALVHIARVVCLTFHCLCMGFIGLGTTTSGSTAFSQLFILGLYFSPHSAYPLVLRSHFFVFPIAFDPKFLCFMNLSFSPAALFSLPTSSLSLDYIIWPGSPTCLSLTSQTPSWFSALESSFRNRLLTPNSI</sequence>
<gene>
    <name evidence="1" type="ORF">PXEA_LOCUS1638</name>
</gene>
<evidence type="ECO:0000313" key="2">
    <source>
        <dbReference type="Proteomes" id="UP000784294"/>
    </source>
</evidence>
<comment type="caution">
    <text evidence="1">The sequence shown here is derived from an EMBL/GenBank/DDBJ whole genome shotgun (WGS) entry which is preliminary data.</text>
</comment>
<dbReference type="EMBL" id="CAAALY010003372">
    <property type="protein sequence ID" value="VEL08198.1"/>
    <property type="molecule type" value="Genomic_DNA"/>
</dbReference>
<keyword evidence="2" id="KW-1185">Reference proteome</keyword>
<organism evidence="1 2">
    <name type="scientific">Protopolystoma xenopodis</name>
    <dbReference type="NCBI Taxonomy" id="117903"/>
    <lineage>
        <taxon>Eukaryota</taxon>
        <taxon>Metazoa</taxon>
        <taxon>Spiralia</taxon>
        <taxon>Lophotrochozoa</taxon>
        <taxon>Platyhelminthes</taxon>
        <taxon>Monogenea</taxon>
        <taxon>Polyopisthocotylea</taxon>
        <taxon>Polystomatidea</taxon>
        <taxon>Polystomatidae</taxon>
        <taxon>Protopolystoma</taxon>
    </lineage>
</organism>
<name>A0A3S5FBT5_9PLAT</name>